<gene>
    <name evidence="8" type="primary">uraA</name>
    <name evidence="8" type="ORF">MESINF_2152</name>
</gene>
<keyword evidence="5 7" id="KW-1133">Transmembrane helix</keyword>
<feature type="transmembrane region" description="Helical" evidence="7">
    <location>
        <begin position="119"/>
        <end position="140"/>
    </location>
</feature>
<keyword evidence="9" id="KW-1185">Reference proteome</keyword>
<dbReference type="InterPro" id="IPR006042">
    <property type="entry name" value="Xan_ur_permease"/>
</dbReference>
<evidence type="ECO:0000256" key="6">
    <source>
        <dbReference type="ARBA" id="ARBA00023136"/>
    </source>
</evidence>
<feature type="transmembrane region" description="Helical" evidence="7">
    <location>
        <begin position="152"/>
        <end position="174"/>
    </location>
</feature>
<protein>
    <submittedName>
        <fullName evidence="8">Putative uracil permease</fullName>
    </submittedName>
</protein>
<evidence type="ECO:0000313" key="8">
    <source>
        <dbReference type="EMBL" id="SSC13592.1"/>
    </source>
</evidence>
<dbReference type="GO" id="GO:0015205">
    <property type="term" value="F:nucleobase transmembrane transporter activity"/>
    <property type="evidence" value="ECO:0007669"/>
    <property type="project" value="UniProtKB-ARBA"/>
</dbReference>
<dbReference type="InterPro" id="IPR006043">
    <property type="entry name" value="NCS2"/>
</dbReference>
<feature type="transmembrane region" description="Helical" evidence="7">
    <location>
        <begin position="412"/>
        <end position="430"/>
    </location>
</feature>
<comment type="similarity">
    <text evidence="2">Belongs to the nucleobase:cation symporter-2 (NCS2) (TC 2.A.40) family.</text>
</comment>
<dbReference type="PROSITE" id="PS01116">
    <property type="entry name" value="XANTH_URACIL_PERMASE"/>
    <property type="match status" value="1"/>
</dbReference>
<feature type="transmembrane region" description="Helical" evidence="7">
    <location>
        <begin position="180"/>
        <end position="197"/>
    </location>
</feature>
<feature type="transmembrane region" description="Helical" evidence="7">
    <location>
        <begin position="76"/>
        <end position="96"/>
    </location>
</feature>
<evidence type="ECO:0000256" key="7">
    <source>
        <dbReference type="SAM" id="Phobius"/>
    </source>
</evidence>
<feature type="transmembrane region" description="Helical" evidence="7">
    <location>
        <begin position="387"/>
        <end position="406"/>
    </location>
</feature>
<dbReference type="GO" id="GO:0005886">
    <property type="term" value="C:plasma membrane"/>
    <property type="evidence" value="ECO:0007669"/>
    <property type="project" value="UniProtKB-ARBA"/>
</dbReference>
<evidence type="ECO:0000256" key="1">
    <source>
        <dbReference type="ARBA" id="ARBA00004141"/>
    </source>
</evidence>
<feature type="transmembrane region" description="Helical" evidence="7">
    <location>
        <begin position="21"/>
        <end position="44"/>
    </location>
</feature>
<evidence type="ECO:0000313" key="9">
    <source>
        <dbReference type="Proteomes" id="UP000250796"/>
    </source>
</evidence>
<feature type="transmembrane region" description="Helical" evidence="7">
    <location>
        <begin position="50"/>
        <end position="69"/>
    </location>
</feature>
<accession>A0A7Z7LGA5</accession>
<dbReference type="Pfam" id="PF00860">
    <property type="entry name" value="Xan_ur_permease"/>
    <property type="match status" value="1"/>
</dbReference>
<keyword evidence="6 7" id="KW-0472">Membrane</keyword>
<feature type="transmembrane region" description="Helical" evidence="7">
    <location>
        <begin position="204"/>
        <end position="225"/>
    </location>
</feature>
<feature type="transmembrane region" description="Helical" evidence="7">
    <location>
        <begin position="326"/>
        <end position="348"/>
    </location>
</feature>
<evidence type="ECO:0000256" key="5">
    <source>
        <dbReference type="ARBA" id="ARBA00022989"/>
    </source>
</evidence>
<dbReference type="RefSeq" id="WP_169699725.1">
    <property type="nucleotide sequence ID" value="NZ_LS974202.1"/>
</dbReference>
<dbReference type="AlphaFoldDB" id="A0A7Z7LGA5"/>
<evidence type="ECO:0000256" key="4">
    <source>
        <dbReference type="ARBA" id="ARBA00022692"/>
    </source>
</evidence>
<proteinExistence type="inferred from homology"/>
<keyword evidence="4 7" id="KW-0812">Transmembrane</keyword>
<feature type="transmembrane region" description="Helical" evidence="7">
    <location>
        <begin position="354"/>
        <end position="375"/>
    </location>
</feature>
<reference evidence="8 9" key="1">
    <citation type="submission" date="2017-01" db="EMBL/GenBank/DDBJ databases">
        <authorList>
            <person name="Erauso G."/>
        </authorList>
    </citation>
    <scope>NUCLEOTIDE SEQUENCE [LARGE SCALE GENOMIC DNA]</scope>
    <source>
        <strain evidence="8">MESINF1</strain>
    </source>
</reference>
<dbReference type="PANTHER" id="PTHR11119">
    <property type="entry name" value="XANTHINE-URACIL / VITAMIN C PERMEASE FAMILY MEMBER"/>
    <property type="match status" value="1"/>
</dbReference>
<comment type="subcellular location">
    <subcellularLocation>
        <location evidence="1">Membrane</location>
        <topology evidence="1">Multi-pass membrane protein</topology>
    </subcellularLocation>
</comment>
<evidence type="ECO:0000256" key="2">
    <source>
        <dbReference type="ARBA" id="ARBA00008821"/>
    </source>
</evidence>
<dbReference type="KEGG" id="minf:MESINF_2152"/>
<dbReference type="NCBIfam" id="TIGR00801">
    <property type="entry name" value="ncs2"/>
    <property type="match status" value="1"/>
</dbReference>
<dbReference type="Proteomes" id="UP000250796">
    <property type="component" value="Chromosome MESINF"/>
</dbReference>
<organism evidence="8 9">
    <name type="scientific">Mesotoga infera</name>
    <dbReference type="NCBI Taxonomy" id="1236046"/>
    <lineage>
        <taxon>Bacteria</taxon>
        <taxon>Thermotogati</taxon>
        <taxon>Thermotogota</taxon>
        <taxon>Thermotogae</taxon>
        <taxon>Kosmotogales</taxon>
        <taxon>Kosmotogaceae</taxon>
        <taxon>Mesotoga</taxon>
    </lineage>
</organism>
<name>A0A7Z7LGA5_9BACT</name>
<keyword evidence="3" id="KW-0813">Transport</keyword>
<sequence length="435" mass="45573">MSKENSSYQQIQDQEDRSKGLSKWALLVLGLQHAFTMFGATVLVPYLTGVPVNVALFTAGIGTLIFHLLTKWKVPIFLGSSFAYIAPINAVILYHANVSDKFQSVPEAMAAGVSITPEMIAYATGGIMIAGLVQVGIAILIKFIGVEKFEKLFPPTVAGTIIAVIGLNLAPVAIDMASSNWWIALVALGTAVVVRLYMKGFTRLIPVMCGIIVGYIVAAVTGNVSFAAVSEAGWIGVPGFVLPKFSLYALSVLVPVALAPTIEHFGDIFAVSAIAGKKYFEDPGVHRTLAGDGIATAVAGLLGGPANTTYSENTGVLAITKVFNPVVMRIAAVFAIILSFVPKVGVLIQSIPTSVMGGIEILLFGMISAVGMRTLIENRVKVDGKNLTIIAVMLVIGIGGASIGIGNVKFQGIGLAALVGLILNAIFMLTKAPEE</sequence>
<dbReference type="EMBL" id="LS974202">
    <property type="protein sequence ID" value="SSC13592.1"/>
    <property type="molecule type" value="Genomic_DNA"/>
</dbReference>
<evidence type="ECO:0000256" key="3">
    <source>
        <dbReference type="ARBA" id="ARBA00022448"/>
    </source>
</evidence>